<proteinExistence type="predicted"/>
<sequence length="135" mass="15402">MCKSYIFQTQCVCQSCGRPTAGRQTRIFFPTDTCDQLPPGTSPEECPHPELPPDMTIKHRGIYPSSMCRHTVKTHLKNLTRKLLDSLVEISELVQHEARLEFEAADVARERLRLSLHNLRGHWKTTEMSRGPGLC</sequence>
<comment type="caution">
    <text evidence="1">The sequence shown here is derived from an EMBL/GenBank/DDBJ whole genome shotgun (WGS) entry which is preliminary data.</text>
</comment>
<gene>
    <name evidence="1" type="ORF">PG996_007628</name>
</gene>
<evidence type="ECO:0000313" key="2">
    <source>
        <dbReference type="Proteomes" id="UP001446871"/>
    </source>
</evidence>
<accession>A0ABR1VBE7</accession>
<protein>
    <submittedName>
        <fullName evidence="1">Uncharacterized protein</fullName>
    </submittedName>
</protein>
<organism evidence="1 2">
    <name type="scientific">Apiospora saccharicola</name>
    <dbReference type="NCBI Taxonomy" id="335842"/>
    <lineage>
        <taxon>Eukaryota</taxon>
        <taxon>Fungi</taxon>
        <taxon>Dikarya</taxon>
        <taxon>Ascomycota</taxon>
        <taxon>Pezizomycotina</taxon>
        <taxon>Sordariomycetes</taxon>
        <taxon>Xylariomycetidae</taxon>
        <taxon>Amphisphaeriales</taxon>
        <taxon>Apiosporaceae</taxon>
        <taxon>Apiospora</taxon>
    </lineage>
</organism>
<dbReference type="Proteomes" id="UP001446871">
    <property type="component" value="Unassembled WGS sequence"/>
</dbReference>
<dbReference type="EMBL" id="JAQQWM010000004">
    <property type="protein sequence ID" value="KAK8068516.1"/>
    <property type="molecule type" value="Genomic_DNA"/>
</dbReference>
<keyword evidence="2" id="KW-1185">Reference proteome</keyword>
<name>A0ABR1VBE7_9PEZI</name>
<evidence type="ECO:0000313" key="1">
    <source>
        <dbReference type="EMBL" id="KAK8068516.1"/>
    </source>
</evidence>
<reference evidence="1 2" key="1">
    <citation type="submission" date="2023-01" db="EMBL/GenBank/DDBJ databases">
        <title>Analysis of 21 Apiospora genomes using comparative genomics revels a genus with tremendous synthesis potential of carbohydrate active enzymes and secondary metabolites.</title>
        <authorList>
            <person name="Sorensen T."/>
        </authorList>
    </citation>
    <scope>NUCLEOTIDE SEQUENCE [LARGE SCALE GENOMIC DNA]</scope>
    <source>
        <strain evidence="1 2">CBS 83171</strain>
    </source>
</reference>